<keyword evidence="1" id="KW-0472">Membrane</keyword>
<evidence type="ECO:0000313" key="3">
    <source>
        <dbReference type="Proteomes" id="UP001107558"/>
    </source>
</evidence>
<dbReference type="OrthoDB" id="676979at2759"/>
<dbReference type="EMBL" id="JADBJN010000004">
    <property type="protein sequence ID" value="KAG5667488.1"/>
    <property type="molecule type" value="Genomic_DNA"/>
</dbReference>
<organism evidence="2 3">
    <name type="scientific">Polypedilum vanderplanki</name>
    <name type="common">Sleeping chironomid midge</name>
    <dbReference type="NCBI Taxonomy" id="319348"/>
    <lineage>
        <taxon>Eukaryota</taxon>
        <taxon>Metazoa</taxon>
        <taxon>Ecdysozoa</taxon>
        <taxon>Arthropoda</taxon>
        <taxon>Hexapoda</taxon>
        <taxon>Insecta</taxon>
        <taxon>Pterygota</taxon>
        <taxon>Neoptera</taxon>
        <taxon>Endopterygota</taxon>
        <taxon>Diptera</taxon>
        <taxon>Nematocera</taxon>
        <taxon>Chironomoidea</taxon>
        <taxon>Chironomidae</taxon>
        <taxon>Chironominae</taxon>
        <taxon>Polypedilum</taxon>
        <taxon>Polypedilum</taxon>
    </lineage>
</organism>
<comment type="caution">
    <text evidence="2">The sequence shown here is derived from an EMBL/GenBank/DDBJ whole genome shotgun (WGS) entry which is preliminary data.</text>
</comment>
<keyword evidence="1" id="KW-0812">Transmembrane</keyword>
<sequence>MYYLPRGFKRYFIEIKRLEIKESHLKELSRDDLAQFPELWDLSVPYNDITTIESDLLDMNPKIQHLNLRHNRITFIAEKIEKMTNLELILDDNFINQTVYKQKHEINETKHETTEVSDYSTIILSIVLAISIMMNAFLIITLWLRSKQQNIEPRKMTKKFSNFF</sequence>
<evidence type="ECO:0000256" key="1">
    <source>
        <dbReference type="SAM" id="Phobius"/>
    </source>
</evidence>
<proteinExistence type="predicted"/>
<dbReference type="InterPro" id="IPR032675">
    <property type="entry name" value="LRR_dom_sf"/>
</dbReference>
<gene>
    <name evidence="2" type="ORF">PVAND_015468</name>
</gene>
<name>A0A9J6BD34_POLVA</name>
<dbReference type="AlphaFoldDB" id="A0A9J6BD34"/>
<feature type="transmembrane region" description="Helical" evidence="1">
    <location>
        <begin position="122"/>
        <end position="144"/>
    </location>
</feature>
<reference evidence="2" key="1">
    <citation type="submission" date="2021-03" db="EMBL/GenBank/DDBJ databases">
        <title>Chromosome level genome of the anhydrobiotic midge Polypedilum vanderplanki.</title>
        <authorList>
            <person name="Yoshida Y."/>
            <person name="Kikawada T."/>
            <person name="Gusev O."/>
        </authorList>
    </citation>
    <scope>NUCLEOTIDE SEQUENCE</scope>
    <source>
        <strain evidence="2">NIAS01</strain>
        <tissue evidence="2">Whole body or cell culture</tissue>
    </source>
</reference>
<protein>
    <submittedName>
        <fullName evidence="2">Uncharacterized protein</fullName>
    </submittedName>
</protein>
<dbReference type="Gene3D" id="3.80.10.10">
    <property type="entry name" value="Ribonuclease Inhibitor"/>
    <property type="match status" value="1"/>
</dbReference>
<keyword evidence="3" id="KW-1185">Reference proteome</keyword>
<evidence type="ECO:0000313" key="2">
    <source>
        <dbReference type="EMBL" id="KAG5667488.1"/>
    </source>
</evidence>
<dbReference type="SUPFAM" id="SSF52058">
    <property type="entry name" value="L domain-like"/>
    <property type="match status" value="1"/>
</dbReference>
<accession>A0A9J6BD34</accession>
<keyword evidence="1" id="KW-1133">Transmembrane helix</keyword>
<dbReference type="Proteomes" id="UP001107558">
    <property type="component" value="Chromosome 4"/>
</dbReference>